<comment type="similarity">
    <text evidence="1">Belongs to the acetyltransferase family.</text>
</comment>
<keyword evidence="3 5" id="KW-0012">Acyltransferase</keyword>
<evidence type="ECO:0000256" key="3">
    <source>
        <dbReference type="ARBA" id="ARBA00023315"/>
    </source>
</evidence>
<keyword evidence="2 5" id="KW-0808">Transferase</keyword>
<evidence type="ECO:0000256" key="1">
    <source>
        <dbReference type="ARBA" id="ARBA00008694"/>
    </source>
</evidence>
<keyword evidence="6" id="KW-1185">Reference proteome</keyword>
<dbReference type="PANTHER" id="PTHR10545:SF29">
    <property type="entry name" value="GH14572P-RELATED"/>
    <property type="match status" value="1"/>
</dbReference>
<dbReference type="Pfam" id="PF00583">
    <property type="entry name" value="Acetyltransf_1"/>
    <property type="match status" value="1"/>
</dbReference>
<protein>
    <submittedName>
        <fullName evidence="5 7">GNAT domain and Acyl-CoA N-acyltransferase domain-containing protein</fullName>
    </submittedName>
</protein>
<evidence type="ECO:0000259" key="4">
    <source>
        <dbReference type="PROSITE" id="PS51186"/>
    </source>
</evidence>
<sequence length="182" mass="21547">MMLKNIYKMNDFVYYTSNKGIHFEIRKANKNDCDMIFGLIQELAEFEKMPHEVEMTVEKLQSDLKKEAFFCFIVTTKTDEGKIVPAGMNLFFLGYSTWKGQFIHMEDLYIRPNYRRSGLGEFLIKHLVNYALLKNIKRIEWAVLEWNINAINLYKKIGAVDMHEKEQWVTYRLSGEQLKALV</sequence>
<dbReference type="AlphaFoldDB" id="A0A090LL71"/>
<dbReference type="RefSeq" id="XP_024508123.1">
    <property type="nucleotide sequence ID" value="XM_024654786.1"/>
</dbReference>
<dbReference type="OMA" id="WQFYRVE"/>
<dbReference type="PANTHER" id="PTHR10545">
    <property type="entry name" value="DIAMINE N-ACETYLTRANSFERASE"/>
    <property type="match status" value="1"/>
</dbReference>
<dbReference type="InterPro" id="IPR000182">
    <property type="entry name" value="GNAT_dom"/>
</dbReference>
<reference evidence="5 6" key="1">
    <citation type="submission" date="2014-09" db="EMBL/GenBank/DDBJ databases">
        <authorList>
            <person name="Martin A.A."/>
        </authorList>
    </citation>
    <scope>NUCLEOTIDE SEQUENCE</scope>
    <source>
        <strain evidence="6">ED321</strain>
        <strain evidence="5">ED321 Heterogonic</strain>
    </source>
</reference>
<name>A0A090LL71_STRRB</name>
<dbReference type="FunFam" id="3.40.630.30:FF:000064">
    <property type="entry name" value="GNAT family acetyltransferase"/>
    <property type="match status" value="1"/>
</dbReference>
<evidence type="ECO:0000313" key="6">
    <source>
        <dbReference type="Proteomes" id="UP000035682"/>
    </source>
</evidence>
<dbReference type="Proteomes" id="UP000035682">
    <property type="component" value="Unplaced"/>
</dbReference>
<dbReference type="EMBL" id="LN609529">
    <property type="protein sequence ID" value="CEF68923.1"/>
    <property type="molecule type" value="Genomic_DNA"/>
</dbReference>
<dbReference type="OrthoDB" id="7305308at2759"/>
<proteinExistence type="inferred from homology"/>
<dbReference type="CDD" id="cd04301">
    <property type="entry name" value="NAT_SF"/>
    <property type="match status" value="1"/>
</dbReference>
<accession>A0A090LL71</accession>
<evidence type="ECO:0000313" key="8">
    <source>
        <dbReference type="WormBase" id="SRAE_2000357700"/>
    </source>
</evidence>
<dbReference type="GO" id="GO:0008080">
    <property type="term" value="F:N-acetyltransferase activity"/>
    <property type="evidence" value="ECO:0007669"/>
    <property type="project" value="UniProtKB-ARBA"/>
</dbReference>
<dbReference type="CTD" id="36381293"/>
<evidence type="ECO:0000256" key="2">
    <source>
        <dbReference type="ARBA" id="ARBA00022679"/>
    </source>
</evidence>
<dbReference type="WBParaSite" id="SRAE_2000357700.1">
    <property type="protein sequence ID" value="SRAE_2000357700.1"/>
    <property type="gene ID" value="WBGene00263800"/>
</dbReference>
<evidence type="ECO:0000313" key="7">
    <source>
        <dbReference type="WBParaSite" id="SRAE_2000357700.1"/>
    </source>
</evidence>
<dbReference type="GeneID" id="36381293"/>
<gene>
    <name evidence="5 7 8" type="ORF">SRAE_2000357700</name>
</gene>
<dbReference type="PROSITE" id="PS51186">
    <property type="entry name" value="GNAT"/>
    <property type="match status" value="1"/>
</dbReference>
<dbReference type="WormBase" id="SRAE_2000357700">
    <property type="protein sequence ID" value="SRP09456"/>
    <property type="gene ID" value="WBGene00263800"/>
</dbReference>
<dbReference type="STRING" id="34506.A0A090LL71"/>
<organism evidence="5">
    <name type="scientific">Strongyloides ratti</name>
    <name type="common">Parasitic roundworm</name>
    <dbReference type="NCBI Taxonomy" id="34506"/>
    <lineage>
        <taxon>Eukaryota</taxon>
        <taxon>Metazoa</taxon>
        <taxon>Ecdysozoa</taxon>
        <taxon>Nematoda</taxon>
        <taxon>Chromadorea</taxon>
        <taxon>Rhabditida</taxon>
        <taxon>Tylenchina</taxon>
        <taxon>Panagrolaimomorpha</taxon>
        <taxon>Strongyloidoidea</taxon>
        <taxon>Strongyloididae</taxon>
        <taxon>Strongyloides</taxon>
    </lineage>
</organism>
<evidence type="ECO:0000313" key="5">
    <source>
        <dbReference type="EMBL" id="CEF68923.1"/>
    </source>
</evidence>
<reference evidence="7" key="2">
    <citation type="submission" date="2020-12" db="UniProtKB">
        <authorList>
            <consortium name="WormBaseParasite"/>
        </authorList>
    </citation>
    <scope>IDENTIFICATION</scope>
</reference>
<dbReference type="Gene3D" id="3.40.630.30">
    <property type="match status" value="1"/>
</dbReference>
<dbReference type="InterPro" id="IPR016181">
    <property type="entry name" value="Acyl_CoA_acyltransferase"/>
</dbReference>
<dbReference type="SUPFAM" id="SSF55729">
    <property type="entry name" value="Acyl-CoA N-acyltransferases (Nat)"/>
    <property type="match status" value="1"/>
</dbReference>
<dbReference type="InterPro" id="IPR051016">
    <property type="entry name" value="Diverse_Substrate_AcTransf"/>
</dbReference>
<feature type="domain" description="N-acetyltransferase" evidence="4">
    <location>
        <begin position="23"/>
        <end position="182"/>
    </location>
</feature>